<name>A0ABR1FZ79_AURAN</name>
<dbReference type="InterPro" id="IPR045095">
    <property type="entry name" value="ACDP"/>
</dbReference>
<dbReference type="Gene3D" id="3.10.580.10">
    <property type="entry name" value="CBS-domain"/>
    <property type="match status" value="1"/>
</dbReference>
<feature type="domain" description="CNNM transmembrane" evidence="4">
    <location>
        <begin position="48"/>
        <end position="225"/>
    </location>
</feature>
<accession>A0ABR1FZ79</accession>
<keyword evidence="6" id="KW-1185">Reference proteome</keyword>
<evidence type="ECO:0000259" key="4">
    <source>
        <dbReference type="PROSITE" id="PS51846"/>
    </source>
</evidence>
<reference evidence="5 6" key="1">
    <citation type="submission" date="2024-03" db="EMBL/GenBank/DDBJ databases">
        <title>Aureococcus anophagefferens CCMP1851 and Kratosvirus quantuckense: Draft genome of a second virus-susceptible host strain in the model system.</title>
        <authorList>
            <person name="Chase E."/>
            <person name="Truchon A.R."/>
            <person name="Schepens W."/>
            <person name="Wilhelm S.W."/>
        </authorList>
    </citation>
    <scope>NUCLEOTIDE SEQUENCE [LARGE SCALE GENOMIC DNA]</scope>
    <source>
        <strain evidence="5 6">CCMP1851</strain>
    </source>
</reference>
<gene>
    <name evidence="5" type="ORF">SO694_00170052</name>
</gene>
<dbReference type="InterPro" id="IPR046342">
    <property type="entry name" value="CBS_dom_sf"/>
</dbReference>
<feature type="transmembrane region" description="Helical" evidence="3">
    <location>
        <begin position="53"/>
        <end position="74"/>
    </location>
</feature>
<evidence type="ECO:0000256" key="2">
    <source>
        <dbReference type="PROSITE-ProRule" id="PRU01193"/>
    </source>
</evidence>
<evidence type="ECO:0000256" key="1">
    <source>
        <dbReference type="ARBA" id="ARBA00022737"/>
    </source>
</evidence>
<dbReference type="Proteomes" id="UP001363151">
    <property type="component" value="Unassembled WGS sequence"/>
</dbReference>
<evidence type="ECO:0000313" key="5">
    <source>
        <dbReference type="EMBL" id="KAK7241578.1"/>
    </source>
</evidence>
<dbReference type="EMBL" id="JBBJCI010000178">
    <property type="protein sequence ID" value="KAK7241578.1"/>
    <property type="molecule type" value="Genomic_DNA"/>
</dbReference>
<dbReference type="PANTHER" id="PTHR12064">
    <property type="entry name" value="METAL TRANSPORTER CNNM"/>
    <property type="match status" value="1"/>
</dbReference>
<proteinExistence type="predicted"/>
<dbReference type="PANTHER" id="PTHR12064:SF97">
    <property type="entry name" value="METAL TRANSPORTER CNNM-5"/>
    <property type="match status" value="1"/>
</dbReference>
<feature type="transmembrane region" description="Helical" evidence="3">
    <location>
        <begin position="169"/>
        <end position="188"/>
    </location>
</feature>
<dbReference type="PROSITE" id="PS51846">
    <property type="entry name" value="CNNM"/>
    <property type="match status" value="1"/>
</dbReference>
<feature type="non-terminal residue" evidence="5">
    <location>
        <position position="377"/>
    </location>
</feature>
<dbReference type="Pfam" id="PF01595">
    <property type="entry name" value="CNNM"/>
    <property type="match status" value="1"/>
</dbReference>
<feature type="transmembrane region" description="Helical" evidence="3">
    <location>
        <begin position="109"/>
        <end position="128"/>
    </location>
</feature>
<organism evidence="5 6">
    <name type="scientific">Aureococcus anophagefferens</name>
    <name type="common">Harmful bloom alga</name>
    <dbReference type="NCBI Taxonomy" id="44056"/>
    <lineage>
        <taxon>Eukaryota</taxon>
        <taxon>Sar</taxon>
        <taxon>Stramenopiles</taxon>
        <taxon>Ochrophyta</taxon>
        <taxon>Pelagophyceae</taxon>
        <taxon>Pelagomonadales</taxon>
        <taxon>Pelagomonadaceae</taxon>
        <taxon>Aureococcus</taxon>
    </lineage>
</organism>
<keyword evidence="1" id="KW-0677">Repeat</keyword>
<keyword evidence="2 3" id="KW-0472">Membrane</keyword>
<keyword evidence="2 3" id="KW-1133">Transmembrane helix</keyword>
<sequence length="377" mass="39994">MSGGAAFTVDACLRVLKDTLDADRACALLADEFAGRRSLREEGFAPFDDVQDYVNLLGTAACIAAGLTMGVVSLEATELRIMLRTASPSERRHAAVLLPLVEREPHHQVLVTLLLVNSFANEALPLFLDAIAPSWAAILFSVVAVLFFGEIIPSAFFTGPSKYRIAARLAPVVNVALAALSPIALPLAKVLDRVVPHEASYTSGDEMVALVEVERELATTHGHALPFSEDEADLVRGAMALSKTSVGDVMVSAREVFSLPRDSTAGAATLDALRARSVSRVPLYARGDPRDGAEYLLVRELVGVAASDAVRLVDLPGAVFPALWAGRDQSLFDLLNEFQTGASHMAFVSEDPAASRARVAAGEPLEGAARLVGIITL</sequence>
<feature type="transmembrane region" description="Helical" evidence="3">
    <location>
        <begin position="134"/>
        <end position="157"/>
    </location>
</feature>
<dbReference type="InterPro" id="IPR002550">
    <property type="entry name" value="CNNM"/>
</dbReference>
<keyword evidence="2 3" id="KW-0812">Transmembrane</keyword>
<comment type="caution">
    <text evidence="5">The sequence shown here is derived from an EMBL/GenBank/DDBJ whole genome shotgun (WGS) entry which is preliminary data.</text>
</comment>
<evidence type="ECO:0000313" key="6">
    <source>
        <dbReference type="Proteomes" id="UP001363151"/>
    </source>
</evidence>
<protein>
    <submittedName>
        <fullName evidence="5">CNNM metal transporter</fullName>
    </submittedName>
</protein>
<evidence type="ECO:0000256" key="3">
    <source>
        <dbReference type="SAM" id="Phobius"/>
    </source>
</evidence>